<feature type="transmembrane region" description="Helical" evidence="8">
    <location>
        <begin position="22"/>
        <end position="42"/>
    </location>
</feature>
<dbReference type="InterPro" id="IPR037294">
    <property type="entry name" value="ABC_BtuC-like"/>
</dbReference>
<dbReference type="Proteomes" id="UP000095210">
    <property type="component" value="Chromosome"/>
</dbReference>
<dbReference type="RefSeq" id="WP_172803819.1">
    <property type="nucleotide sequence ID" value="NZ_CP014859.1"/>
</dbReference>
<sequence length="344" mass="35269">MITAPNTVRGGISDAGARRRRVGITLLGIALLFVVAASVAIGSRTIPLDQVWAALVDPSGTESDDIVRALRLPRTVLGLLAGAGLGAAGALMQGHTRNPLADPGILGVTQGAAFATVVAVVLFGIRDLEGFIWFGFAGALIASVVVFALGSIGGGASPVTLAMAGAAVTALLSGLVSAVVLANRAGMEVYRFWQVGSIAAREYSVSGQVAPFLLVGIVLALANARGLNILALGDDMARSLGQNIRRTRIVGVLAITLLTGAVVAACGPIAFLGLIVPHLARFITGPDYRWIVPVSALTGATLLLAADVLCRVVSSDSFEVGIMLAVLGAPVFIWLVRRKGLIRL</sequence>
<dbReference type="GO" id="GO:0033214">
    <property type="term" value="P:siderophore-iron import into cell"/>
    <property type="evidence" value="ECO:0007669"/>
    <property type="project" value="TreeGrafter"/>
</dbReference>
<feature type="transmembrane region" description="Helical" evidence="8">
    <location>
        <begin position="104"/>
        <end position="125"/>
    </location>
</feature>
<feature type="transmembrane region" description="Helical" evidence="8">
    <location>
        <begin position="131"/>
        <end position="149"/>
    </location>
</feature>
<evidence type="ECO:0000256" key="7">
    <source>
        <dbReference type="ARBA" id="ARBA00023136"/>
    </source>
</evidence>
<feature type="transmembrane region" description="Helical" evidence="8">
    <location>
        <begin position="161"/>
        <end position="182"/>
    </location>
</feature>
<keyword evidence="4" id="KW-1003">Cell membrane</keyword>
<comment type="similarity">
    <text evidence="2">Belongs to the binding-protein-dependent transport system permease family. FecCD subfamily.</text>
</comment>
<dbReference type="FunFam" id="1.10.3470.10:FF:000001">
    <property type="entry name" value="Vitamin B12 ABC transporter permease BtuC"/>
    <property type="match status" value="1"/>
</dbReference>
<evidence type="ECO:0000256" key="1">
    <source>
        <dbReference type="ARBA" id="ARBA00004651"/>
    </source>
</evidence>
<dbReference type="GO" id="GO:0022857">
    <property type="term" value="F:transmembrane transporter activity"/>
    <property type="evidence" value="ECO:0007669"/>
    <property type="project" value="InterPro"/>
</dbReference>
<feature type="transmembrane region" description="Helical" evidence="8">
    <location>
        <begin position="209"/>
        <end position="228"/>
    </location>
</feature>
<protein>
    <submittedName>
        <fullName evidence="9">ABC-type Fe3+-siderophore transport system, permease component</fullName>
    </submittedName>
</protein>
<evidence type="ECO:0000256" key="6">
    <source>
        <dbReference type="ARBA" id="ARBA00022989"/>
    </source>
</evidence>
<organism evidence="9 10">
    <name type="scientific">Actinoalloteichus hymeniacidonis</name>
    <dbReference type="NCBI Taxonomy" id="340345"/>
    <lineage>
        <taxon>Bacteria</taxon>
        <taxon>Bacillati</taxon>
        <taxon>Actinomycetota</taxon>
        <taxon>Actinomycetes</taxon>
        <taxon>Pseudonocardiales</taxon>
        <taxon>Pseudonocardiaceae</taxon>
        <taxon>Actinoalloteichus</taxon>
    </lineage>
</organism>
<evidence type="ECO:0000256" key="8">
    <source>
        <dbReference type="SAM" id="Phobius"/>
    </source>
</evidence>
<keyword evidence="3" id="KW-0813">Transport</keyword>
<name>A0AAC9MYB1_9PSEU</name>
<dbReference type="CDD" id="cd06550">
    <property type="entry name" value="TM_ABC_iron-siderophores_like"/>
    <property type="match status" value="1"/>
</dbReference>
<feature type="transmembrane region" description="Helical" evidence="8">
    <location>
        <begin position="318"/>
        <end position="336"/>
    </location>
</feature>
<accession>A0AAC9MYB1</accession>
<comment type="subcellular location">
    <subcellularLocation>
        <location evidence="1">Cell membrane</location>
        <topology evidence="1">Multi-pass membrane protein</topology>
    </subcellularLocation>
</comment>
<evidence type="ECO:0000256" key="3">
    <source>
        <dbReference type="ARBA" id="ARBA00022448"/>
    </source>
</evidence>
<dbReference type="KEGG" id="ahm:TL08_17140"/>
<evidence type="ECO:0000313" key="10">
    <source>
        <dbReference type="Proteomes" id="UP000095210"/>
    </source>
</evidence>
<dbReference type="Gene3D" id="1.10.3470.10">
    <property type="entry name" value="ABC transporter involved in vitamin B12 uptake, BtuC"/>
    <property type="match status" value="1"/>
</dbReference>
<gene>
    <name evidence="9" type="ORF">TL08_17140</name>
</gene>
<feature type="transmembrane region" description="Helical" evidence="8">
    <location>
        <begin position="249"/>
        <end position="276"/>
    </location>
</feature>
<evidence type="ECO:0000256" key="2">
    <source>
        <dbReference type="ARBA" id="ARBA00007935"/>
    </source>
</evidence>
<proteinExistence type="inferred from homology"/>
<reference evidence="10" key="1">
    <citation type="submission" date="2016-03" db="EMBL/GenBank/DDBJ databases">
        <title>Complete genome sequence of the type strain Actinoalloteichus hymeniacidonis DSM 45092.</title>
        <authorList>
            <person name="Schaffert L."/>
            <person name="Albersmeier A."/>
            <person name="Winkler A."/>
            <person name="Kalinowski J."/>
            <person name="Zotchev S."/>
            <person name="Ruckert C."/>
        </authorList>
    </citation>
    <scope>NUCLEOTIDE SEQUENCE [LARGE SCALE GENOMIC DNA]</scope>
    <source>
        <strain evidence="10">HPA177(T) (DSM 45092(T))</strain>
    </source>
</reference>
<keyword evidence="5 8" id="KW-0812">Transmembrane</keyword>
<keyword evidence="7 8" id="KW-0472">Membrane</keyword>
<dbReference type="SUPFAM" id="SSF81345">
    <property type="entry name" value="ABC transporter involved in vitamin B12 uptake, BtuC"/>
    <property type="match status" value="1"/>
</dbReference>
<keyword evidence="6 8" id="KW-1133">Transmembrane helix</keyword>
<evidence type="ECO:0000256" key="5">
    <source>
        <dbReference type="ARBA" id="ARBA00022692"/>
    </source>
</evidence>
<dbReference type="EMBL" id="CP014859">
    <property type="protein sequence ID" value="AOS64228.1"/>
    <property type="molecule type" value="Genomic_DNA"/>
</dbReference>
<dbReference type="Pfam" id="PF01032">
    <property type="entry name" value="FecCD"/>
    <property type="match status" value="1"/>
</dbReference>
<dbReference type="PANTHER" id="PTHR30472">
    <property type="entry name" value="FERRIC ENTEROBACTIN TRANSPORT SYSTEM PERMEASE PROTEIN"/>
    <property type="match status" value="1"/>
</dbReference>
<keyword evidence="10" id="KW-1185">Reference proteome</keyword>
<feature type="transmembrane region" description="Helical" evidence="8">
    <location>
        <begin position="288"/>
        <end position="306"/>
    </location>
</feature>
<dbReference type="GO" id="GO:0005886">
    <property type="term" value="C:plasma membrane"/>
    <property type="evidence" value="ECO:0007669"/>
    <property type="project" value="UniProtKB-SubCell"/>
</dbReference>
<dbReference type="AlphaFoldDB" id="A0AAC9MYB1"/>
<dbReference type="PANTHER" id="PTHR30472:SF1">
    <property type="entry name" value="FE(3+) DICITRATE TRANSPORT SYSTEM PERMEASE PROTEIN FECC-RELATED"/>
    <property type="match status" value="1"/>
</dbReference>
<evidence type="ECO:0000256" key="4">
    <source>
        <dbReference type="ARBA" id="ARBA00022475"/>
    </source>
</evidence>
<dbReference type="InterPro" id="IPR000522">
    <property type="entry name" value="ABC_transptr_permease_BtuC"/>
</dbReference>
<evidence type="ECO:0000313" key="9">
    <source>
        <dbReference type="EMBL" id="AOS64228.1"/>
    </source>
</evidence>